<evidence type="ECO:0000313" key="2">
    <source>
        <dbReference type="EMBL" id="AAG10792.1"/>
    </source>
</evidence>
<feature type="region of interest" description="Disordered" evidence="1">
    <location>
        <begin position="1"/>
        <end position="23"/>
    </location>
</feature>
<feature type="compositionally biased region" description="Low complexity" evidence="1">
    <location>
        <begin position="11"/>
        <end position="21"/>
    </location>
</feature>
<dbReference type="GO" id="GO:0005198">
    <property type="term" value="F:structural molecule activity"/>
    <property type="evidence" value="ECO:0007669"/>
    <property type="project" value="InterPro"/>
</dbReference>
<protein>
    <submittedName>
        <fullName evidence="2">p40</fullName>
    </submittedName>
</protein>
<name>Q9DYD5_9ABAC</name>
<gene>
    <name evidence="2" type="primary">P40</name>
</gene>
<dbReference type="EMBL" id="AF295782">
    <property type="protein sequence ID" value="AAG10792.1"/>
    <property type="molecule type" value="Genomic_DNA"/>
</dbReference>
<reference evidence="2" key="1">
    <citation type="submission" date="2000-08" db="EMBL/GenBank/DDBJ databases">
        <title>Nucleotide sequence of Helicoverpa armigera single nucleocapsid nucleopolyhedrovirus P40 gene.</title>
        <authorList>
            <person name="Zhang C."/>
            <person name="Wu J."/>
        </authorList>
    </citation>
    <scope>NUCLEOTIDE SEQUENCE</scope>
</reference>
<sequence>MSQPHAVTTALQHQQHQKQLQESSSDAWTNKCVDYVERIIRFYRTNDMSHLTPQMIMLINTIRDLCVESHPISVNVVKRFDSDENLIKHYSRLRKELGGSEVAENIFQPSFVYNVLPSYAQKFYNKGAENVSGDSVSEAAHELGEALQYQIAEAVASNTPIPLPVRHQLVNTYITLLLQRANIPPNVQDAVSSRKYPTLNIINDLINNVIDDVFTGVYGNYYYYVLNEKNRARIVTLKENIGFLAPLSASTDIFQYIANLATRAGKRPSLVQGATFLNAPSSNGSNVEQNRTSCQQSLTELAFQNEALRRYIFQKLSYKQNY</sequence>
<dbReference type="InterPro" id="IPR006790">
    <property type="entry name" value="Baculovirus_Gp41"/>
</dbReference>
<dbReference type="GO" id="GO:0044423">
    <property type="term" value="C:virion component"/>
    <property type="evidence" value="ECO:0007669"/>
    <property type="project" value="InterPro"/>
</dbReference>
<dbReference type="Pfam" id="PF04700">
    <property type="entry name" value="Baculo_gp41"/>
    <property type="match status" value="1"/>
</dbReference>
<organism evidence="2">
    <name type="scientific">Helicoverpa armigera nucleopolyhedrovirus</name>
    <dbReference type="NCBI Taxonomy" id="51313"/>
    <lineage>
        <taxon>Viruses</taxon>
        <taxon>Viruses incertae sedis</taxon>
        <taxon>Naldaviricetes</taxon>
        <taxon>Lefavirales</taxon>
        <taxon>Baculoviridae</taxon>
        <taxon>Alphabaculovirus</taxon>
        <taxon>Alphabaculovirus helarmigerae</taxon>
    </lineage>
</organism>
<evidence type="ECO:0000256" key="1">
    <source>
        <dbReference type="SAM" id="MobiDB-lite"/>
    </source>
</evidence>
<accession>Q9DYD5</accession>
<proteinExistence type="predicted"/>
<feature type="compositionally biased region" description="Polar residues" evidence="1">
    <location>
        <begin position="1"/>
        <end position="10"/>
    </location>
</feature>